<dbReference type="InterPro" id="IPR027944">
    <property type="entry name" value="SEO_C"/>
</dbReference>
<evidence type="ECO:0008006" key="5">
    <source>
        <dbReference type="Google" id="ProtNLM"/>
    </source>
</evidence>
<organism evidence="3 4">
    <name type="scientific">Rhododendron griersonianum</name>
    <dbReference type="NCBI Taxonomy" id="479676"/>
    <lineage>
        <taxon>Eukaryota</taxon>
        <taxon>Viridiplantae</taxon>
        <taxon>Streptophyta</taxon>
        <taxon>Embryophyta</taxon>
        <taxon>Tracheophyta</taxon>
        <taxon>Spermatophyta</taxon>
        <taxon>Magnoliopsida</taxon>
        <taxon>eudicotyledons</taxon>
        <taxon>Gunneridae</taxon>
        <taxon>Pentapetalae</taxon>
        <taxon>asterids</taxon>
        <taxon>Ericales</taxon>
        <taxon>Ericaceae</taxon>
        <taxon>Ericoideae</taxon>
        <taxon>Rhodoreae</taxon>
        <taxon>Rhododendron</taxon>
    </lineage>
</organism>
<comment type="caution">
    <text evidence="3">The sequence shown here is derived from an EMBL/GenBank/DDBJ whole genome shotgun (WGS) entry which is preliminary data.</text>
</comment>
<protein>
    <recommendedName>
        <fullName evidence="5">Sieve element occlusion</fullName>
    </recommendedName>
</protein>
<accession>A0AAV6J1D3</accession>
<dbReference type="GO" id="GO:0010088">
    <property type="term" value="P:phloem development"/>
    <property type="evidence" value="ECO:0007669"/>
    <property type="project" value="InterPro"/>
</dbReference>
<proteinExistence type="predicted"/>
<evidence type="ECO:0000259" key="1">
    <source>
        <dbReference type="Pfam" id="PF14576"/>
    </source>
</evidence>
<dbReference type="InterPro" id="IPR039299">
    <property type="entry name" value="SEOA"/>
</dbReference>
<name>A0AAV6J1D3_9ERIC</name>
<sequence length="822" mass="93165">MAGKQVLPGSNPFMQQLILPGSNPSTQQLIKSDLLGSNPSTQQLILPGSDPSTQQLIKSDLPGSNPSTQQLIKSDRSMFMASDLPGSNPSTQQLVKSDRSMFMASDLPGSNPSTQQLIKSDRSMFMASDDNMMLKQIQATHNPDGRNINVRPILNLVEDILSRATLTVDSILPGIVHGQTQNVEDKAQQASAITLLDALSFIIDRISCEIAYKCLGGEDGHQTTLSLLNMLSNYSWDAKLVLTLAAFALHYGEFWLLAQIYSSNQLAKAMANLKQLPIIMEHSGPLKPKFDALNNLIRAMLDLTSCIVAFKEIPSAYVAHDVPALAAAANTIPTAVYWTMRGVIACAAQISSLTSMGHEYGTSTMEAWELSTLAHKINNIYEHLMKQLNICNQLIEEKRNSESYEALLHIFEMIHIDNMKILKALIYPRDDQPPLFDGFSKRRVNLDILRRKNVLLLISSLDISSDELSILEQIYNESRQGTRLDNLYEVVWIPIVDRTAQPWTDQRQKQFESLQSTMPWYTVHHPSLIDQVVIRFVKERWHFRNKPILVVLDPLGRVVSPNAIHMMWIWGSNAFPFTSLREEILWKEETWKLELLVNGIDQTVLNWIRDEKYIFVYGGDDIEWIRRFTATARSVAQSASIPLEMVYVGKSRNKEQVRKIITTITNEKLSHTWQDLMIWFFWTRLESMLFSKIQLGRIDDHDPMMQEIKKLLSYDKSGGWAVLSRGAAVVVNGHGTKVTPTLLEYDLWKENIATKGFDRSFKDHYDMLHGTEHPCSRFEFLSTAGTGRIPEGMKCPECLRAMEKYITFCCCHDENPSTAAFY</sequence>
<evidence type="ECO:0000313" key="3">
    <source>
        <dbReference type="EMBL" id="KAG5534791.1"/>
    </source>
</evidence>
<dbReference type="EMBL" id="JACTNZ010000008">
    <property type="protein sequence ID" value="KAG5534791.1"/>
    <property type="molecule type" value="Genomic_DNA"/>
</dbReference>
<dbReference type="PANTHER" id="PTHR33232:SF9">
    <property type="entry name" value="PROTEIN SIEVE ELEMENT OCCLUSION B"/>
    <property type="match status" value="1"/>
</dbReference>
<keyword evidence="4" id="KW-1185">Reference proteome</keyword>
<dbReference type="PANTHER" id="PTHR33232">
    <property type="entry name" value="PROTEIN SIEVE ELEMENT OCCLUSION B-LIKE"/>
    <property type="match status" value="1"/>
</dbReference>
<feature type="domain" description="Sieve element occlusion N-terminal" evidence="1">
    <location>
        <begin position="128"/>
        <end position="415"/>
    </location>
</feature>
<dbReference type="Proteomes" id="UP000823749">
    <property type="component" value="Chromosome 8"/>
</dbReference>
<dbReference type="InterPro" id="IPR027942">
    <property type="entry name" value="SEO_N"/>
</dbReference>
<evidence type="ECO:0000259" key="2">
    <source>
        <dbReference type="Pfam" id="PF14577"/>
    </source>
</evidence>
<dbReference type="Pfam" id="PF14576">
    <property type="entry name" value="SEO_N"/>
    <property type="match status" value="1"/>
</dbReference>
<evidence type="ECO:0000313" key="4">
    <source>
        <dbReference type="Proteomes" id="UP000823749"/>
    </source>
</evidence>
<dbReference type="Pfam" id="PF14577">
    <property type="entry name" value="SEO_C"/>
    <property type="match status" value="1"/>
</dbReference>
<reference evidence="3" key="1">
    <citation type="submission" date="2020-08" db="EMBL/GenBank/DDBJ databases">
        <title>Plant Genome Project.</title>
        <authorList>
            <person name="Zhang R.-G."/>
        </authorList>
    </citation>
    <scope>NUCLEOTIDE SEQUENCE</scope>
    <source>
        <strain evidence="3">WSP0</strain>
        <tissue evidence="3">Leaf</tissue>
    </source>
</reference>
<feature type="domain" description="Sieve element occlusion C-terminal" evidence="2">
    <location>
        <begin position="581"/>
        <end position="812"/>
    </location>
</feature>
<gene>
    <name evidence="3" type="ORF">RHGRI_022788</name>
</gene>
<dbReference type="AlphaFoldDB" id="A0AAV6J1D3"/>